<protein>
    <recommendedName>
        <fullName evidence="3">SIMPL domain-containing protein</fullName>
    </recommendedName>
</protein>
<dbReference type="RefSeq" id="WP_091470840.1">
    <property type="nucleotide sequence ID" value="NZ_FNFX01000002.1"/>
</dbReference>
<dbReference type="PANTHER" id="PTHR34387:SF2">
    <property type="entry name" value="SLR1258 PROTEIN"/>
    <property type="match status" value="1"/>
</dbReference>
<organism evidence="1 2">
    <name type="scientific">Methylophilus rhizosphaerae</name>
    <dbReference type="NCBI Taxonomy" id="492660"/>
    <lineage>
        <taxon>Bacteria</taxon>
        <taxon>Pseudomonadati</taxon>
        <taxon>Pseudomonadota</taxon>
        <taxon>Betaproteobacteria</taxon>
        <taxon>Nitrosomonadales</taxon>
        <taxon>Methylophilaceae</taxon>
        <taxon>Methylophilus</taxon>
    </lineage>
</organism>
<dbReference type="Proteomes" id="UP000198629">
    <property type="component" value="Unassembled WGS sequence"/>
</dbReference>
<reference evidence="2" key="1">
    <citation type="submission" date="2016-10" db="EMBL/GenBank/DDBJ databases">
        <authorList>
            <person name="Varghese N."/>
            <person name="Submissions S."/>
        </authorList>
    </citation>
    <scope>NUCLEOTIDE SEQUENCE [LARGE SCALE GENOMIC DNA]</scope>
    <source>
        <strain evidence="2">CBMB127</strain>
    </source>
</reference>
<dbReference type="EMBL" id="FNFX01000002">
    <property type="protein sequence ID" value="SDK33542.1"/>
    <property type="molecule type" value="Genomic_DNA"/>
</dbReference>
<evidence type="ECO:0000313" key="1">
    <source>
        <dbReference type="EMBL" id="SDK33542.1"/>
    </source>
</evidence>
<gene>
    <name evidence="1" type="ORF">SAMN05192566_0946</name>
</gene>
<sequence>MSEQKHFFNAMTALGLLLALGMAAAAFILGVQAKHAVSSQQSITVKGLAEKPVKADRAQWTINIGVVAPTQAETLQAIDRERAVLENFLDQQGLDAGIRTVDVQTLGPHYEEEYVHDTPRQVQRGFEGYQNVHISTTDLSKIAAANQAILTLRADNHPITSQPPEFLVSNLEAVKMSLIADATKNARTRATEFVKQDGVKVGVMKSASQGAFYILPATGGEDSDNSYGGIYDKSTVDKIARVVVTVVYSIE</sequence>
<accession>A0A1G9B1X8</accession>
<dbReference type="InterPro" id="IPR007497">
    <property type="entry name" value="SIMPL/DUF541"/>
</dbReference>
<dbReference type="InterPro" id="IPR016907">
    <property type="entry name" value="UCP029033"/>
</dbReference>
<dbReference type="PANTHER" id="PTHR34387">
    <property type="entry name" value="SLR1258 PROTEIN"/>
    <property type="match status" value="1"/>
</dbReference>
<proteinExistence type="predicted"/>
<dbReference type="STRING" id="492660.SAMN05192566_0946"/>
<evidence type="ECO:0008006" key="3">
    <source>
        <dbReference type="Google" id="ProtNLM"/>
    </source>
</evidence>
<dbReference type="GO" id="GO:0006974">
    <property type="term" value="P:DNA damage response"/>
    <property type="evidence" value="ECO:0007669"/>
    <property type="project" value="TreeGrafter"/>
</dbReference>
<name>A0A1G9B1X8_9PROT</name>
<dbReference type="Gene3D" id="3.30.70.2970">
    <property type="entry name" value="Protein of unknown function (DUF541), domain 2"/>
    <property type="match status" value="1"/>
</dbReference>
<dbReference type="Pfam" id="PF04402">
    <property type="entry name" value="SIMPL"/>
    <property type="match status" value="1"/>
</dbReference>
<dbReference type="OrthoDB" id="9806540at2"/>
<keyword evidence="2" id="KW-1185">Reference proteome</keyword>
<dbReference type="InterPro" id="IPR052022">
    <property type="entry name" value="26kDa_periplasmic_antigen"/>
</dbReference>
<dbReference type="AlphaFoldDB" id="A0A1G9B1X8"/>
<dbReference type="PIRSF" id="PIRSF029033">
    <property type="entry name" value="UCP029033"/>
    <property type="match status" value="1"/>
</dbReference>
<evidence type="ECO:0000313" key="2">
    <source>
        <dbReference type="Proteomes" id="UP000198629"/>
    </source>
</evidence>